<keyword evidence="3 7" id="KW-0812">Transmembrane</keyword>
<gene>
    <name evidence="8" type="ORF">EVOR1521_LOCUS5665</name>
</gene>
<proteinExistence type="inferred from homology"/>
<keyword evidence="4 7" id="KW-1133">Transmembrane helix</keyword>
<dbReference type="AlphaFoldDB" id="A0AA36HX22"/>
<sequence>MGAAKYVCYVLFVWMLISSFLQLYFAFQAPRCMPDQDSCYRLATESFLCTVVDTFCSSPTMTCLGPLFLPKERVGIYVYLTTDSTLEWWTAEGLGKLEQMPFLNHTVAFGDSSPLLQATVPFSMPALQAVRRNQSLLYAHSYLVRSGARLSEELGKASSRGKGPPSRGILTEHALHTSSTLVKPLPKVSKRRNLLDAKADQQHLKLKLPGIGWEVPVDPTAIFWVASSSVMLAFVEPTPLAAALRHCLLVATAMLAQAKVAKPEQQAAEKTFLFAPPEIEPHLASLLRLEVAADSEDYDDRYPAPLQYKELVFKGDLPVPSGERSVRYPVLLLSNKEKRYAPPFFVDTLSRDVGVKSWRPLDSNTSRLDPNISAEVVFSGMLKYTATRTMTEAIKPYMKLGFTEQHFDEVKEFLLRYPLHVLVIMQVVGFLQMSLWTLAFKNDVSFFKGRADYIGLSSRSMGTAALQEVVWFLYLFDVDVSKLLLFQLGVQACFSIWKYIRVARLGLRWHLLLPWVRNGRAIAAAASTDHSDEDYTEEVDARAMSYTKMVLYPLSACWGLYNLYHSEYKSWWSWMISSMADFAYTFSFINMLPQIFINYKLRSVAHMPWRVLVYKFFNTFIDDIFAFFIIDTSTKYRFMTLRDDIVFFVFLYQRHIYSVDHRRADEYGFVHGEQARDDQALELPKGEAEKDKPGECAAAHKDSPERNKVQEKDGPSDSEQARDLPEEGASEHAEAPKDSPEGDEAQEDEPRDSEENFPDAFAEGHQCSPDTQEHRQRRIARPTASEED</sequence>
<evidence type="ECO:0000256" key="6">
    <source>
        <dbReference type="SAM" id="MobiDB-lite"/>
    </source>
</evidence>
<evidence type="ECO:0000256" key="5">
    <source>
        <dbReference type="ARBA" id="ARBA00023136"/>
    </source>
</evidence>
<evidence type="ECO:0000256" key="2">
    <source>
        <dbReference type="ARBA" id="ARBA00009310"/>
    </source>
</evidence>
<evidence type="ECO:0000313" key="8">
    <source>
        <dbReference type="EMBL" id="CAJ1376656.1"/>
    </source>
</evidence>
<keyword evidence="5 7" id="KW-0472">Membrane</keyword>
<keyword evidence="9" id="KW-1185">Reference proteome</keyword>
<accession>A0AA36HX22</accession>
<dbReference type="GO" id="GO:0012505">
    <property type="term" value="C:endomembrane system"/>
    <property type="evidence" value="ECO:0007669"/>
    <property type="project" value="TreeGrafter"/>
</dbReference>
<dbReference type="PANTHER" id="PTHR21347">
    <property type="entry name" value="CLEFT LIP AND PALATE ASSOCIATED TRANSMEMBRANE PROTEIN-RELATED"/>
    <property type="match status" value="1"/>
</dbReference>
<evidence type="ECO:0008006" key="10">
    <source>
        <dbReference type="Google" id="ProtNLM"/>
    </source>
</evidence>
<protein>
    <recommendedName>
        <fullName evidence="10">Cleft lip and palate associated transmembrane protein</fullName>
    </recommendedName>
</protein>
<comment type="similarity">
    <text evidence="2">Belongs to the CLPTM1 family.</text>
</comment>
<evidence type="ECO:0000256" key="3">
    <source>
        <dbReference type="ARBA" id="ARBA00022692"/>
    </source>
</evidence>
<dbReference type="EMBL" id="CAUJNA010000412">
    <property type="protein sequence ID" value="CAJ1376656.1"/>
    <property type="molecule type" value="Genomic_DNA"/>
</dbReference>
<dbReference type="PANTHER" id="PTHR21347:SF0">
    <property type="entry name" value="LIPID SCRAMBLASE CLPTM1L"/>
    <property type="match status" value="1"/>
</dbReference>
<evidence type="ECO:0000256" key="1">
    <source>
        <dbReference type="ARBA" id="ARBA00004141"/>
    </source>
</evidence>
<dbReference type="GO" id="GO:0016020">
    <property type="term" value="C:membrane"/>
    <property type="evidence" value="ECO:0007669"/>
    <property type="project" value="UniProtKB-SubCell"/>
</dbReference>
<evidence type="ECO:0000256" key="4">
    <source>
        <dbReference type="ARBA" id="ARBA00022989"/>
    </source>
</evidence>
<dbReference type="Pfam" id="PF05602">
    <property type="entry name" value="CLPTM1"/>
    <property type="match status" value="2"/>
</dbReference>
<feature type="region of interest" description="Disordered" evidence="6">
    <location>
        <begin position="676"/>
        <end position="788"/>
    </location>
</feature>
<feature type="compositionally biased region" description="Basic and acidic residues" evidence="6">
    <location>
        <begin position="676"/>
        <end position="740"/>
    </location>
</feature>
<comment type="subcellular location">
    <subcellularLocation>
        <location evidence="1">Membrane</location>
        <topology evidence="1">Multi-pass membrane protein</topology>
    </subcellularLocation>
</comment>
<dbReference type="InterPro" id="IPR008429">
    <property type="entry name" value="CLPTM1"/>
</dbReference>
<feature type="compositionally biased region" description="Acidic residues" evidence="6">
    <location>
        <begin position="741"/>
        <end position="757"/>
    </location>
</feature>
<evidence type="ECO:0000256" key="7">
    <source>
        <dbReference type="SAM" id="Phobius"/>
    </source>
</evidence>
<organism evidence="8 9">
    <name type="scientific">Effrenium voratum</name>
    <dbReference type="NCBI Taxonomy" id="2562239"/>
    <lineage>
        <taxon>Eukaryota</taxon>
        <taxon>Sar</taxon>
        <taxon>Alveolata</taxon>
        <taxon>Dinophyceae</taxon>
        <taxon>Suessiales</taxon>
        <taxon>Symbiodiniaceae</taxon>
        <taxon>Effrenium</taxon>
    </lineage>
</organism>
<reference evidence="8" key="1">
    <citation type="submission" date="2023-08" db="EMBL/GenBank/DDBJ databases">
        <authorList>
            <person name="Chen Y."/>
            <person name="Shah S."/>
            <person name="Dougan E. K."/>
            <person name="Thang M."/>
            <person name="Chan C."/>
        </authorList>
    </citation>
    <scope>NUCLEOTIDE SEQUENCE</scope>
</reference>
<evidence type="ECO:0000313" key="9">
    <source>
        <dbReference type="Proteomes" id="UP001178507"/>
    </source>
</evidence>
<dbReference type="Proteomes" id="UP001178507">
    <property type="component" value="Unassembled WGS sequence"/>
</dbReference>
<comment type="caution">
    <text evidence="8">The sequence shown here is derived from an EMBL/GenBank/DDBJ whole genome shotgun (WGS) entry which is preliminary data.</text>
</comment>
<feature type="transmembrane region" description="Helical" evidence="7">
    <location>
        <begin position="7"/>
        <end position="27"/>
    </location>
</feature>
<name>A0AA36HX22_9DINO</name>